<dbReference type="EMBL" id="JBHSRF010000136">
    <property type="protein sequence ID" value="MFC6087388.1"/>
    <property type="molecule type" value="Genomic_DNA"/>
</dbReference>
<evidence type="ECO:0000313" key="2">
    <source>
        <dbReference type="Proteomes" id="UP001596137"/>
    </source>
</evidence>
<protein>
    <submittedName>
        <fullName evidence="1">Tetratricopeptide repeat protein</fullName>
    </submittedName>
</protein>
<proteinExistence type="predicted"/>
<evidence type="ECO:0000313" key="1">
    <source>
        <dbReference type="EMBL" id="MFC6087388.1"/>
    </source>
</evidence>
<dbReference type="InterPro" id="IPR011990">
    <property type="entry name" value="TPR-like_helical_dom_sf"/>
</dbReference>
<name>A0ABW1NVJ5_9ACTN</name>
<organism evidence="1 2">
    <name type="scientific">Sphaerisporangium aureirubrum</name>
    <dbReference type="NCBI Taxonomy" id="1544736"/>
    <lineage>
        <taxon>Bacteria</taxon>
        <taxon>Bacillati</taxon>
        <taxon>Actinomycetota</taxon>
        <taxon>Actinomycetes</taxon>
        <taxon>Streptosporangiales</taxon>
        <taxon>Streptosporangiaceae</taxon>
        <taxon>Sphaerisporangium</taxon>
    </lineage>
</organism>
<dbReference type="Gene3D" id="1.25.40.10">
    <property type="entry name" value="Tetratricopeptide repeat domain"/>
    <property type="match status" value="1"/>
</dbReference>
<comment type="caution">
    <text evidence="1">The sequence shown here is derived from an EMBL/GenBank/DDBJ whole genome shotgun (WGS) entry which is preliminary data.</text>
</comment>
<keyword evidence="2" id="KW-1185">Reference proteome</keyword>
<dbReference type="Pfam" id="PF13374">
    <property type="entry name" value="TPR_10"/>
    <property type="match status" value="1"/>
</dbReference>
<reference evidence="2" key="1">
    <citation type="journal article" date="2019" name="Int. J. Syst. Evol. Microbiol.">
        <title>The Global Catalogue of Microorganisms (GCM) 10K type strain sequencing project: providing services to taxonomists for standard genome sequencing and annotation.</title>
        <authorList>
            <consortium name="The Broad Institute Genomics Platform"/>
            <consortium name="The Broad Institute Genome Sequencing Center for Infectious Disease"/>
            <person name="Wu L."/>
            <person name="Ma J."/>
        </authorList>
    </citation>
    <scope>NUCLEOTIDE SEQUENCE [LARGE SCALE GENOMIC DNA]</scope>
    <source>
        <strain evidence="2">JCM 30346</strain>
    </source>
</reference>
<dbReference type="Proteomes" id="UP001596137">
    <property type="component" value="Unassembled WGS sequence"/>
</dbReference>
<accession>A0ABW1NVJ5</accession>
<dbReference type="RefSeq" id="WP_380763591.1">
    <property type="nucleotide sequence ID" value="NZ_JBHSRF010000136.1"/>
</dbReference>
<dbReference type="SUPFAM" id="SSF48452">
    <property type="entry name" value="TPR-like"/>
    <property type="match status" value="1"/>
</dbReference>
<dbReference type="Pfam" id="PF13424">
    <property type="entry name" value="TPR_12"/>
    <property type="match status" value="1"/>
</dbReference>
<gene>
    <name evidence="1" type="ORF">ACFP1K_39905</name>
</gene>
<sequence length="250" mass="27493">MREEAGDRQDAERLARAAANRAAHLPALGISLNNHALRLAEVGRPDEALPICEEAVRLRRRLVELNRAAHLPDLAGSLDNHAALLAWVGRPDEALPICEEAVSLYRELVELNRDAYLPDLAMSVNNHAMWLAEVGRPDEALPVSQEAVRLRRELVQLNQDAYLPGYTKSLVVLGLVLIEGACFRKAIASLVEAFSTGQHLPDYAQGIIGTIIDLLRRAHAGDATGVSQEFRALTGQDVPEWMKQPPTSER</sequence>